<gene>
    <name evidence="2" type="ORF">C7Y72_06320</name>
</gene>
<evidence type="ECO:0008006" key="4">
    <source>
        <dbReference type="Google" id="ProtNLM"/>
    </source>
</evidence>
<dbReference type="AlphaFoldDB" id="A0A2T4UJ85"/>
<dbReference type="EMBL" id="PYYB01000001">
    <property type="protein sequence ID" value="PTL59292.1"/>
    <property type="molecule type" value="Genomic_DNA"/>
</dbReference>
<reference evidence="2 3" key="1">
    <citation type="submission" date="2018-03" db="EMBL/GenBank/DDBJ databases">
        <title>Aquarubrobacter algicola gen. nov., sp. nov., a novel actinobacterium isolated from shallow eutrophic lake during the end of cyanobacterial harmful algal blooms.</title>
        <authorList>
            <person name="Chun S.J."/>
        </authorList>
    </citation>
    <scope>NUCLEOTIDE SEQUENCE [LARGE SCALE GENOMIC DNA]</scope>
    <source>
        <strain evidence="2 3">Seoho-28</strain>
    </source>
</reference>
<dbReference type="InterPro" id="IPR006439">
    <property type="entry name" value="HAD-SF_hydro_IA"/>
</dbReference>
<dbReference type="SFLD" id="SFLDS00003">
    <property type="entry name" value="Haloacid_Dehalogenase"/>
    <property type="match status" value="1"/>
</dbReference>
<name>A0A2T4UJ85_9ACTN</name>
<dbReference type="RefSeq" id="WP_107567783.1">
    <property type="nucleotide sequence ID" value="NZ_PYYB01000001.1"/>
</dbReference>
<evidence type="ECO:0000313" key="2">
    <source>
        <dbReference type="EMBL" id="PTL59292.1"/>
    </source>
</evidence>
<dbReference type="NCBIfam" id="TIGR01549">
    <property type="entry name" value="HAD-SF-IA-v1"/>
    <property type="match status" value="1"/>
</dbReference>
<dbReference type="InterPro" id="IPR036412">
    <property type="entry name" value="HAD-like_sf"/>
</dbReference>
<dbReference type="PANTHER" id="PTHR43434:SF1">
    <property type="entry name" value="PHOSPHOGLYCOLATE PHOSPHATASE"/>
    <property type="match status" value="1"/>
</dbReference>
<dbReference type="OrthoDB" id="9810501at2"/>
<dbReference type="Gene3D" id="1.10.150.240">
    <property type="entry name" value="Putative phosphatase, domain 2"/>
    <property type="match status" value="1"/>
</dbReference>
<dbReference type="InterPro" id="IPR023198">
    <property type="entry name" value="PGP-like_dom2"/>
</dbReference>
<dbReference type="PANTHER" id="PTHR43434">
    <property type="entry name" value="PHOSPHOGLYCOLATE PHOSPHATASE"/>
    <property type="match status" value="1"/>
</dbReference>
<feature type="region of interest" description="Disordered" evidence="1">
    <location>
        <begin position="218"/>
        <end position="243"/>
    </location>
</feature>
<dbReference type="SUPFAM" id="SSF56784">
    <property type="entry name" value="HAD-like"/>
    <property type="match status" value="1"/>
</dbReference>
<dbReference type="Pfam" id="PF00702">
    <property type="entry name" value="Hydrolase"/>
    <property type="match status" value="1"/>
</dbReference>
<evidence type="ECO:0000256" key="1">
    <source>
        <dbReference type="SAM" id="MobiDB-lite"/>
    </source>
</evidence>
<comment type="caution">
    <text evidence="2">The sequence shown here is derived from an EMBL/GenBank/DDBJ whole genome shotgun (WGS) entry which is preliminary data.</text>
</comment>
<sequence>MDRAYDVVLLDALGTLLDLEPPGPHLVAALAARGVTVGEDLAHRAMVAEMTYYRAHCDGAGTPAALEDLRDRCAAIVARELGAAVAALPAIEVRAAMLDAFRFPAYPEVPAVLRALRATGARLVVVSNWDVSLHDALRAAGLDGLLDGAVSSAETGVAKPDPALLHAALGLVPAVAPDRVLMVGDTPPDVLAARAAGVAAVLVDRFGAVAADDPLLTGPPRAHHAPDLRGLPELVAGPGPYPG</sequence>
<dbReference type="GO" id="GO:0008967">
    <property type="term" value="F:phosphoglycolate phosphatase activity"/>
    <property type="evidence" value="ECO:0007669"/>
    <property type="project" value="TreeGrafter"/>
</dbReference>
<proteinExistence type="predicted"/>
<dbReference type="Gene3D" id="3.40.50.1000">
    <property type="entry name" value="HAD superfamily/HAD-like"/>
    <property type="match status" value="1"/>
</dbReference>
<organism evidence="2 3">
    <name type="scientific">Paraconexibacter algicola</name>
    <dbReference type="NCBI Taxonomy" id="2133960"/>
    <lineage>
        <taxon>Bacteria</taxon>
        <taxon>Bacillati</taxon>
        <taxon>Actinomycetota</taxon>
        <taxon>Thermoleophilia</taxon>
        <taxon>Solirubrobacterales</taxon>
        <taxon>Paraconexibacteraceae</taxon>
        <taxon>Paraconexibacter</taxon>
    </lineage>
</organism>
<dbReference type="GO" id="GO:0006281">
    <property type="term" value="P:DNA repair"/>
    <property type="evidence" value="ECO:0007669"/>
    <property type="project" value="TreeGrafter"/>
</dbReference>
<dbReference type="InterPro" id="IPR023214">
    <property type="entry name" value="HAD_sf"/>
</dbReference>
<protein>
    <recommendedName>
        <fullName evidence="4">HAD family hydrolase</fullName>
    </recommendedName>
</protein>
<dbReference type="NCBIfam" id="TIGR01509">
    <property type="entry name" value="HAD-SF-IA-v3"/>
    <property type="match status" value="1"/>
</dbReference>
<dbReference type="InterPro" id="IPR050155">
    <property type="entry name" value="HAD-like_hydrolase_sf"/>
</dbReference>
<dbReference type="PRINTS" id="PR00413">
    <property type="entry name" value="HADHALOGNASE"/>
</dbReference>
<dbReference type="SFLD" id="SFLDG01129">
    <property type="entry name" value="C1.5:_HAD__Beta-PGM__Phosphata"/>
    <property type="match status" value="1"/>
</dbReference>
<evidence type="ECO:0000313" key="3">
    <source>
        <dbReference type="Proteomes" id="UP000240739"/>
    </source>
</evidence>
<dbReference type="Proteomes" id="UP000240739">
    <property type="component" value="Unassembled WGS sequence"/>
</dbReference>
<accession>A0A2T4UJ85</accession>
<keyword evidence="3" id="KW-1185">Reference proteome</keyword>